<keyword evidence="3" id="KW-1185">Reference proteome</keyword>
<gene>
    <name evidence="2" type="ORF">DEIPH_ctg139orf0082</name>
</gene>
<protein>
    <submittedName>
        <fullName evidence="2">Uncharacterized protein</fullName>
    </submittedName>
</protein>
<dbReference type="Proteomes" id="UP000020492">
    <property type="component" value="Unassembled WGS sequence"/>
</dbReference>
<dbReference type="STRING" id="1476583.DEIPH_ctg139orf0082"/>
<sequence>MSQKRYEVHFQGGRSVTVNDKLALAGVVFREMPQRVTVWDRETGEVLEELDGRLRPVWSAGAPPRVEVAESLLGGLLLTTGTAHVNLTWAEAVTLLMVVVARADQGWQGLANGELKVRASAEVVSLSLYGVQETVFLDAPSGRALARQLCHLVEGNAEAARLLLAAQAPQGSWTHKLASPFSRPQPQNSTLGAGHSCRPERRRRGRGW</sequence>
<dbReference type="PATRIC" id="fig|1476583.3.peg.3598"/>
<organism evidence="2 3">
    <name type="scientific">Deinococcus phoenicis</name>
    <dbReference type="NCBI Taxonomy" id="1476583"/>
    <lineage>
        <taxon>Bacteria</taxon>
        <taxon>Thermotogati</taxon>
        <taxon>Deinococcota</taxon>
        <taxon>Deinococci</taxon>
        <taxon>Deinococcales</taxon>
        <taxon>Deinococcaceae</taxon>
        <taxon>Deinococcus</taxon>
    </lineage>
</organism>
<evidence type="ECO:0000256" key="1">
    <source>
        <dbReference type="SAM" id="MobiDB-lite"/>
    </source>
</evidence>
<comment type="caution">
    <text evidence="2">The sequence shown here is derived from an EMBL/GenBank/DDBJ whole genome shotgun (WGS) entry which is preliminary data.</text>
</comment>
<evidence type="ECO:0000313" key="3">
    <source>
        <dbReference type="Proteomes" id="UP000020492"/>
    </source>
</evidence>
<feature type="compositionally biased region" description="Polar residues" evidence="1">
    <location>
        <begin position="182"/>
        <end position="191"/>
    </location>
</feature>
<dbReference type="AlphaFoldDB" id="A0A016QKN8"/>
<dbReference type="RefSeq" id="WP_034360891.1">
    <property type="nucleotide sequence ID" value="NZ_JHAC01000093.1"/>
</dbReference>
<proteinExistence type="predicted"/>
<dbReference type="OrthoDB" id="9891847at2"/>
<reference evidence="2 3" key="1">
    <citation type="submission" date="2014-03" db="EMBL/GenBank/DDBJ databases">
        <title>Draft genome sequence of Deinococcus phoenicis 1P10ME.</title>
        <authorList>
            <person name="Stepanov V.G."/>
            <person name="Vaishampayan P."/>
            <person name="Venkateswaran K."/>
            <person name="Fox G.E."/>
        </authorList>
    </citation>
    <scope>NUCLEOTIDE SEQUENCE [LARGE SCALE GENOMIC DNA]</scope>
    <source>
        <strain evidence="2 3">1P10ME</strain>
    </source>
</reference>
<evidence type="ECO:0000313" key="2">
    <source>
        <dbReference type="EMBL" id="EYB66359.1"/>
    </source>
</evidence>
<dbReference type="EMBL" id="JHAC01000093">
    <property type="protein sequence ID" value="EYB66359.1"/>
    <property type="molecule type" value="Genomic_DNA"/>
</dbReference>
<name>A0A016QKN8_9DEIO</name>
<accession>A0A016QKN8</accession>
<feature type="region of interest" description="Disordered" evidence="1">
    <location>
        <begin position="175"/>
        <end position="208"/>
    </location>
</feature>